<keyword evidence="2" id="KW-1185">Reference proteome</keyword>
<proteinExistence type="predicted"/>
<evidence type="ECO:0000313" key="2">
    <source>
        <dbReference type="Proteomes" id="UP001165064"/>
    </source>
</evidence>
<sequence length="287" mass="33050">MIDTDTDTTLNKTIELISQLPLEIRQPTLKTAFLNYFLLFRVVFPFSHHESTESVPHEDDTVQAPPRIFWDKSMVLQLVSSIGYDSKFDDILSLVVQEIRLDIWEVDDVCFEKLANFVSSRSIKVNMVDLGTSDCCLSFLKSPVGKKFLTSGCKRLLLTVTEDVQDTEIDMNELLPLLKDVTFLKLGIRQLQRLFDLDFSLQSSRLECLSVDVEGTLSVDFLNSVQQDIQKWMLSKSFLGKKLILEPCIGFPDEPFEAPKYNHYEDIYDFDDPFEEMVLEYLEKLSA</sequence>
<accession>A0ACB5SY48</accession>
<dbReference type="Proteomes" id="UP001165064">
    <property type="component" value="Unassembled WGS sequence"/>
</dbReference>
<comment type="caution">
    <text evidence="1">The sequence shown here is derived from an EMBL/GenBank/DDBJ whole genome shotgun (WGS) entry which is preliminary data.</text>
</comment>
<dbReference type="EMBL" id="BSXS01001371">
    <property type="protein sequence ID" value="GME75982.1"/>
    <property type="molecule type" value="Genomic_DNA"/>
</dbReference>
<evidence type="ECO:0000313" key="1">
    <source>
        <dbReference type="EMBL" id="GME75982.1"/>
    </source>
</evidence>
<protein>
    <submittedName>
        <fullName evidence="1">Unnamed protein product</fullName>
    </submittedName>
</protein>
<reference evidence="1" key="1">
    <citation type="submission" date="2023-04" db="EMBL/GenBank/DDBJ databases">
        <title>Ambrosiozyma monospora NBRC 10751.</title>
        <authorList>
            <person name="Ichikawa N."/>
            <person name="Sato H."/>
            <person name="Tonouchi N."/>
        </authorList>
    </citation>
    <scope>NUCLEOTIDE SEQUENCE</scope>
    <source>
        <strain evidence="1">NBRC 10751</strain>
    </source>
</reference>
<organism evidence="1 2">
    <name type="scientific">Ambrosiozyma monospora</name>
    <name type="common">Yeast</name>
    <name type="synonym">Endomycopsis monosporus</name>
    <dbReference type="NCBI Taxonomy" id="43982"/>
    <lineage>
        <taxon>Eukaryota</taxon>
        <taxon>Fungi</taxon>
        <taxon>Dikarya</taxon>
        <taxon>Ascomycota</taxon>
        <taxon>Saccharomycotina</taxon>
        <taxon>Pichiomycetes</taxon>
        <taxon>Pichiales</taxon>
        <taxon>Pichiaceae</taxon>
        <taxon>Ambrosiozyma</taxon>
    </lineage>
</organism>
<gene>
    <name evidence="1" type="ORF">Amon02_000239500</name>
</gene>
<name>A0ACB5SY48_AMBMO</name>